<feature type="domain" description="Peptidase M48" evidence="9">
    <location>
        <begin position="155"/>
        <end position="319"/>
    </location>
</feature>
<organism evidence="10 11">
    <name type="scientific">Blastomonas marina</name>
    <dbReference type="NCBI Taxonomy" id="1867408"/>
    <lineage>
        <taxon>Bacteria</taxon>
        <taxon>Pseudomonadati</taxon>
        <taxon>Pseudomonadota</taxon>
        <taxon>Alphaproteobacteria</taxon>
        <taxon>Sphingomonadales</taxon>
        <taxon>Sphingomonadaceae</taxon>
        <taxon>Blastomonas</taxon>
    </lineage>
</organism>
<feature type="region of interest" description="Disordered" evidence="7">
    <location>
        <begin position="346"/>
        <end position="386"/>
    </location>
</feature>
<evidence type="ECO:0000256" key="7">
    <source>
        <dbReference type="SAM" id="MobiDB-lite"/>
    </source>
</evidence>
<dbReference type="CDD" id="cd07332">
    <property type="entry name" value="M48C_Oma1_like"/>
    <property type="match status" value="1"/>
</dbReference>
<keyword evidence="5 6" id="KW-0482">Metalloprotease</keyword>
<name>A0ABQ1F2P6_9SPHN</name>
<dbReference type="PANTHER" id="PTHR22726:SF1">
    <property type="entry name" value="METALLOENDOPEPTIDASE OMA1, MITOCHONDRIAL"/>
    <property type="match status" value="1"/>
</dbReference>
<evidence type="ECO:0000259" key="9">
    <source>
        <dbReference type="Pfam" id="PF01435"/>
    </source>
</evidence>
<evidence type="ECO:0000256" key="6">
    <source>
        <dbReference type="RuleBase" id="RU003983"/>
    </source>
</evidence>
<dbReference type="Gene3D" id="3.30.2010.10">
    <property type="entry name" value="Metalloproteases ('zincins'), catalytic domain"/>
    <property type="match status" value="1"/>
</dbReference>
<comment type="caution">
    <text evidence="10">The sequence shown here is derived from an EMBL/GenBank/DDBJ whole genome shotgun (WGS) entry which is preliminary data.</text>
</comment>
<keyword evidence="3 6" id="KW-0378">Hydrolase</keyword>
<gene>
    <name evidence="10" type="ORF">GCM10010923_01040</name>
</gene>
<evidence type="ECO:0000256" key="1">
    <source>
        <dbReference type="ARBA" id="ARBA00022670"/>
    </source>
</evidence>
<comment type="cofactor">
    <cofactor evidence="6">
        <name>Zn(2+)</name>
        <dbReference type="ChEBI" id="CHEBI:29105"/>
    </cofactor>
    <text evidence="6">Binds 1 zinc ion per subunit.</text>
</comment>
<reference evidence="11" key="1">
    <citation type="journal article" date="2019" name="Int. J. Syst. Evol. Microbiol.">
        <title>The Global Catalogue of Microorganisms (GCM) 10K type strain sequencing project: providing services to taxonomists for standard genome sequencing and annotation.</title>
        <authorList>
            <consortium name="The Broad Institute Genomics Platform"/>
            <consortium name="The Broad Institute Genome Sequencing Center for Infectious Disease"/>
            <person name="Wu L."/>
            <person name="Ma J."/>
        </authorList>
    </citation>
    <scope>NUCLEOTIDE SEQUENCE [LARGE SCALE GENOMIC DNA]</scope>
    <source>
        <strain evidence="11">CGMCC 1.15297</strain>
    </source>
</reference>
<evidence type="ECO:0000256" key="5">
    <source>
        <dbReference type="ARBA" id="ARBA00023049"/>
    </source>
</evidence>
<evidence type="ECO:0000256" key="4">
    <source>
        <dbReference type="ARBA" id="ARBA00022833"/>
    </source>
</evidence>
<keyword evidence="1 6" id="KW-0645">Protease</keyword>
<evidence type="ECO:0000313" key="11">
    <source>
        <dbReference type="Proteomes" id="UP000603317"/>
    </source>
</evidence>
<evidence type="ECO:0000256" key="8">
    <source>
        <dbReference type="SAM" id="Phobius"/>
    </source>
</evidence>
<dbReference type="InterPro" id="IPR001915">
    <property type="entry name" value="Peptidase_M48"/>
</dbReference>
<evidence type="ECO:0000256" key="2">
    <source>
        <dbReference type="ARBA" id="ARBA00022723"/>
    </source>
</evidence>
<evidence type="ECO:0000313" key="10">
    <source>
        <dbReference type="EMBL" id="GFZ96973.1"/>
    </source>
</evidence>
<proteinExistence type="inferred from homology"/>
<evidence type="ECO:0000256" key="3">
    <source>
        <dbReference type="ARBA" id="ARBA00022801"/>
    </source>
</evidence>
<dbReference type="RefSeq" id="WP_188640844.1">
    <property type="nucleotide sequence ID" value="NZ_BMID01000001.1"/>
</dbReference>
<keyword evidence="8" id="KW-0812">Transmembrane</keyword>
<dbReference type="EMBL" id="BMID01000001">
    <property type="protein sequence ID" value="GFZ96973.1"/>
    <property type="molecule type" value="Genomic_DNA"/>
</dbReference>
<keyword evidence="8" id="KW-0472">Membrane</keyword>
<protein>
    <submittedName>
        <fullName evidence="10">Metalloendopeptidase</fullName>
    </submittedName>
</protein>
<dbReference type="PANTHER" id="PTHR22726">
    <property type="entry name" value="METALLOENDOPEPTIDASE OMA1"/>
    <property type="match status" value="1"/>
</dbReference>
<keyword evidence="4 6" id="KW-0862">Zinc</keyword>
<keyword evidence="8" id="KW-1133">Transmembrane helix</keyword>
<dbReference type="Proteomes" id="UP000603317">
    <property type="component" value="Unassembled WGS sequence"/>
</dbReference>
<sequence>MSRFPAWHYDGSSAVRRYVLIEPFGREFRVIEDEAVIGEYKFADLTFNDDQGEYLTYRHAEIDGWRLGVSNPLAPELEGRLPAQVRYGGFIDRIGLGRAAVILAGISAIAGTIFLTAPTWIAPLVPQSTEARIGELLFDDFGGRVCSTADGDAALAKLVEKLDGTDENLRVEVVNMNMVNAVALPGGRVLLFDGLLAEAESPEEAAAVLGHEIGHVRKRHVMQSLLRQMGLSVLLGGMDGAGGSTVSGLLSLSYSRDAEREADTYSIARMQGARISPEGGAALFDRLAGEDGPEGSARTMIGYISSHPHSDERADAFREAAEGGDYDPALSDTEWRALQEMCAEDPDVAESASIITLPVDEARKGRDDEAEESVASPVPVRDQRAR</sequence>
<comment type="similarity">
    <text evidence="6">Belongs to the peptidase M48 family.</text>
</comment>
<dbReference type="Pfam" id="PF01435">
    <property type="entry name" value="Peptidase_M48"/>
    <property type="match status" value="1"/>
</dbReference>
<keyword evidence="2" id="KW-0479">Metal-binding</keyword>
<keyword evidence="11" id="KW-1185">Reference proteome</keyword>
<dbReference type="InterPro" id="IPR051156">
    <property type="entry name" value="Mito/Outer_Membr_Metalloprot"/>
</dbReference>
<feature type="transmembrane region" description="Helical" evidence="8">
    <location>
        <begin position="100"/>
        <end position="121"/>
    </location>
</feature>
<accession>A0ABQ1F2P6</accession>